<keyword evidence="3" id="KW-1185">Reference proteome</keyword>
<evidence type="ECO:0000313" key="3">
    <source>
        <dbReference type="Proteomes" id="UP000694844"/>
    </source>
</evidence>
<feature type="domain" description="EF-hand" evidence="2">
    <location>
        <begin position="59"/>
        <end position="94"/>
    </location>
</feature>
<dbReference type="PROSITE" id="PS50222">
    <property type="entry name" value="EF_HAND_2"/>
    <property type="match status" value="1"/>
</dbReference>
<dbReference type="KEGG" id="cvn:111113280"/>
<evidence type="ECO:0000256" key="1">
    <source>
        <dbReference type="ARBA" id="ARBA00022837"/>
    </source>
</evidence>
<organism evidence="3 5">
    <name type="scientific">Crassostrea virginica</name>
    <name type="common">Eastern oyster</name>
    <dbReference type="NCBI Taxonomy" id="6565"/>
    <lineage>
        <taxon>Eukaryota</taxon>
        <taxon>Metazoa</taxon>
        <taxon>Spiralia</taxon>
        <taxon>Lophotrochozoa</taxon>
        <taxon>Mollusca</taxon>
        <taxon>Bivalvia</taxon>
        <taxon>Autobranchia</taxon>
        <taxon>Pteriomorphia</taxon>
        <taxon>Ostreida</taxon>
        <taxon>Ostreoidea</taxon>
        <taxon>Ostreidae</taxon>
        <taxon>Crassostrea</taxon>
    </lineage>
</organism>
<evidence type="ECO:0000313" key="5">
    <source>
        <dbReference type="RefSeq" id="XP_022324231.1"/>
    </source>
</evidence>
<dbReference type="KEGG" id="cvn:111125066"/>
<dbReference type="InterPro" id="IPR002048">
    <property type="entry name" value="EF_hand_dom"/>
</dbReference>
<dbReference type="AlphaFoldDB" id="A0A8B8DBC2"/>
<keyword evidence="1" id="KW-0106">Calcium</keyword>
<proteinExistence type="predicted"/>
<dbReference type="InterPro" id="IPR018247">
    <property type="entry name" value="EF_Hand_1_Ca_BS"/>
</dbReference>
<evidence type="ECO:0000313" key="4">
    <source>
        <dbReference type="RefSeq" id="XP_022307114.1"/>
    </source>
</evidence>
<accession>A0A8B8DBC2</accession>
<dbReference type="PROSITE" id="PS00018">
    <property type="entry name" value="EF_HAND_1"/>
    <property type="match status" value="2"/>
</dbReference>
<dbReference type="GO" id="GO:0005509">
    <property type="term" value="F:calcium ion binding"/>
    <property type="evidence" value="ECO:0007669"/>
    <property type="project" value="InterPro"/>
</dbReference>
<dbReference type="InterPro" id="IPR011992">
    <property type="entry name" value="EF-hand-dom_pair"/>
</dbReference>
<dbReference type="Pfam" id="PF13202">
    <property type="entry name" value="EF-hand_5"/>
    <property type="match status" value="1"/>
</dbReference>
<gene>
    <name evidence="5" type="primary">LOC111125066</name>
    <name evidence="4" type="synonym">LOC111113280</name>
</gene>
<evidence type="ECO:0000259" key="2">
    <source>
        <dbReference type="PROSITE" id="PS50222"/>
    </source>
</evidence>
<sequence length="152" mass="17338">MLINQYCRPTLQLRGEMQLIIISCLVAFAFGQHLSTHELQGLVDSAFQSLDVSPKDGLLEHDELAKLFDMRDTDSNGCLSRAEFAAHTGLDFIFKDPMYDQFDANHDGNLCKNEFVDAPFAAMNQNGDNQVTRHEFDHYYTQILHHLNQHHG</sequence>
<protein>
    <submittedName>
        <fullName evidence="4">Uncharacterized protein LOC111113280</fullName>
    </submittedName>
    <submittedName>
        <fullName evidence="5">Uncharacterized protein LOC111125066</fullName>
    </submittedName>
</protein>
<name>A0A8B8DBC2_CRAVI</name>
<dbReference type="Proteomes" id="UP000694844">
    <property type="component" value="Chromosome 3"/>
</dbReference>
<dbReference type="SUPFAM" id="SSF47473">
    <property type="entry name" value="EF-hand"/>
    <property type="match status" value="1"/>
</dbReference>
<dbReference type="RefSeq" id="XP_022324231.1">
    <property type="nucleotide sequence ID" value="XM_022468523.1"/>
</dbReference>
<dbReference type="GeneID" id="111125066"/>
<dbReference type="Proteomes" id="UP000694844">
    <property type="component" value="Chromosome 9"/>
</dbReference>
<dbReference type="Gene3D" id="1.10.238.10">
    <property type="entry name" value="EF-hand"/>
    <property type="match status" value="2"/>
</dbReference>
<reference evidence="4 5" key="1">
    <citation type="submission" date="2025-04" db="UniProtKB">
        <authorList>
            <consortium name="RefSeq"/>
        </authorList>
    </citation>
    <scope>IDENTIFICATION</scope>
    <source>
        <tissue evidence="4 5">Whole sample</tissue>
    </source>
</reference>
<dbReference type="OrthoDB" id="6104629at2759"/>
<dbReference type="RefSeq" id="XP_022307114.1">
    <property type="nucleotide sequence ID" value="XM_022451406.1"/>
</dbReference>